<dbReference type="SMART" id="SM00194">
    <property type="entry name" value="PTPc"/>
    <property type="match status" value="1"/>
</dbReference>
<comment type="subcellular location">
    <subcellularLocation>
        <location evidence="1">Cytoplasm</location>
    </subcellularLocation>
</comment>
<feature type="domain" description="Tyrosine-protein phosphatase" evidence="9">
    <location>
        <begin position="37"/>
        <end position="308"/>
    </location>
</feature>
<dbReference type="Pfam" id="PF00102">
    <property type="entry name" value="Y_phosphatase"/>
    <property type="match status" value="1"/>
</dbReference>
<dbReference type="Proteomes" id="UP000820818">
    <property type="component" value="Linkage Group LG4"/>
</dbReference>
<feature type="compositionally biased region" description="Basic residues" evidence="8">
    <location>
        <begin position="773"/>
        <end position="786"/>
    </location>
</feature>
<feature type="region of interest" description="Disordered" evidence="8">
    <location>
        <begin position="560"/>
        <end position="591"/>
    </location>
</feature>
<feature type="compositionally biased region" description="Basic and acidic residues" evidence="8">
    <location>
        <begin position="484"/>
        <end position="499"/>
    </location>
</feature>
<evidence type="ECO:0000256" key="2">
    <source>
        <dbReference type="ARBA" id="ARBA00013064"/>
    </source>
</evidence>
<feature type="domain" description="Tyrosine specific protein phosphatases" evidence="10">
    <location>
        <begin position="222"/>
        <end position="299"/>
    </location>
</feature>
<dbReference type="InterPro" id="IPR003595">
    <property type="entry name" value="Tyr_Pase_cat"/>
</dbReference>
<keyword evidence="4" id="KW-0597">Phosphoprotein</keyword>
<dbReference type="InterPro" id="IPR047170">
    <property type="entry name" value="PTN12/18/22"/>
</dbReference>
<organism evidence="11 12">
    <name type="scientific">Daphnia sinensis</name>
    <dbReference type="NCBI Taxonomy" id="1820382"/>
    <lineage>
        <taxon>Eukaryota</taxon>
        <taxon>Metazoa</taxon>
        <taxon>Ecdysozoa</taxon>
        <taxon>Arthropoda</taxon>
        <taxon>Crustacea</taxon>
        <taxon>Branchiopoda</taxon>
        <taxon>Diplostraca</taxon>
        <taxon>Cladocera</taxon>
        <taxon>Anomopoda</taxon>
        <taxon>Daphniidae</taxon>
        <taxon>Daphnia</taxon>
        <taxon>Daphnia similis group</taxon>
    </lineage>
</organism>
<sequence length="1321" mass="144466">MKASGNGERAPLRTVLQNFLNHVETLEKRKNGGDDQYDKEFQELKLLSESLKGLSMYSCKEGEKEVNRRKNRYKDILPFDCTRVILSEIAGIPGSDYVNANYIRGASGSQAYIASQGPLVHTVTDFWRMVVECDVQVIIMACNEEESGKHKCECYWADSDQETRSYGPYTVKLLKSRRMCNDFNLRTMELIYTNATGETITRTVVQFHYWAWPDHGVPALVRPLLDMVRLIRDCQASETLPLLIHCSAGCGRTGTICAIDYVWGLLRAGKLMENFSLFELISDMRRQRVAMVQTKDQYILVHRALRELFIEQLKMIDAHPYENLDVNGHPLICPPQEIRIDPSYETIFVKVNPTVLEVNEEDDVCHEEPVDQIPWPVLQFQSNLTAINSAPPLPDKKKKSGGTSSGQGSPVSNPGDAKKTVFVGSSESSSKESSPLTSLERTLLKSSDTDPTNDSLKEEEEALKPKASPKSGLTRKSSILKIRAFFEKSHSEPRTEKKTNIAGTRKASSFRLREGPKFYRSLEDDNPLPSTEKTKKEANEYYSSKKLTVALGTELDGVNGFAPSTTDKETQLLSASNAEKSTDEKPSLPVKRSKSMKVYRGFDIRSDSNECDTLAQPLEPATAREVIVPATCGVVLSKTPSVTYISSKDKLYQPAAESAAAKHVRKPPPDRCINYETSLPLATSSLDRGKEQRFAKPTSFAGSPTTCGSLDRGVVENKITPTYVNVLMRNQEVANTTKLDSDTRQLLHDCQAYLMHGDGSDMLPSPVEEKHQRSTPHVKKHKNQPLKERRHSFKNAVVQHPDHQESSASSLSRDTGEENYAVLESFDKAMQFDDEEAAKSRSGRKIHEYEAIWLSSKKSAAGVPASETAVENTDTAAGLETKDSVFVQKSDEIRLLLNELQNAHSDGEPRQPSPVVIPMPTYNFLTHAENPSSPRLHPDRVLSELQELVERANRSKEETAKSEAFVLPTLSIAPPTLQRVSPSSPSMLNPLRLNPLLPASRKDVPSPTSPSSSQFFVPSPSSILNTPSPGLISPIPIKITPSAPSPPIAPSFSAAVGPCRSSPSANDASQQPATSNVSITKISPKAEPQPVASLPVSKAEPKAPAFRPPPPYPTKFYVKMPSVSKEVTAIASTSAVSLIKVSPQVQRRMPPEYKAPPPVKHVTQAKVPQPVAPPRSKRQVTSASQLPTMVAFPKGPPIPTRTFSSAALPGIDVDAVAAVMAAAENSSASRGTSTGGSSSPTTAANKALSKALGKFHATAASFKTKLAQLSDGKDGGGEMPAVAASQSKVERESSFAKQPDGATMGCPSEATSYARKKQHYL</sequence>
<dbReference type="InterPro" id="IPR000387">
    <property type="entry name" value="Tyr_Pase_dom"/>
</dbReference>
<gene>
    <name evidence="11" type="ORF">GHT06_013731</name>
</gene>
<keyword evidence="5" id="KW-0378">Hydrolase</keyword>
<feature type="region of interest" description="Disordered" evidence="8">
    <location>
        <begin position="975"/>
        <end position="1020"/>
    </location>
</feature>
<dbReference type="InterPro" id="IPR016130">
    <property type="entry name" value="Tyr_Pase_AS"/>
</dbReference>
<feature type="region of interest" description="Disordered" evidence="8">
    <location>
        <begin position="388"/>
        <end position="537"/>
    </location>
</feature>
<feature type="compositionally biased region" description="Polar residues" evidence="8">
    <location>
        <begin position="435"/>
        <end position="454"/>
    </location>
</feature>
<accession>A0AAD5PTT3</accession>
<feature type="compositionally biased region" description="Low complexity" evidence="8">
    <location>
        <begin position="425"/>
        <end position="434"/>
    </location>
</feature>
<proteinExistence type="inferred from homology"/>
<keyword evidence="12" id="KW-1185">Reference proteome</keyword>
<evidence type="ECO:0000256" key="7">
    <source>
        <dbReference type="ARBA" id="ARBA00034734"/>
    </source>
</evidence>
<dbReference type="PROSITE" id="PS00383">
    <property type="entry name" value="TYR_PHOSPHATASE_1"/>
    <property type="match status" value="1"/>
</dbReference>
<dbReference type="Gene3D" id="3.90.190.10">
    <property type="entry name" value="Protein tyrosine phosphatase superfamily"/>
    <property type="match status" value="1"/>
</dbReference>
<evidence type="ECO:0000259" key="10">
    <source>
        <dbReference type="PROSITE" id="PS50056"/>
    </source>
</evidence>
<keyword evidence="6" id="KW-0904">Protein phosphatase</keyword>
<evidence type="ECO:0000256" key="1">
    <source>
        <dbReference type="ARBA" id="ARBA00004496"/>
    </source>
</evidence>
<evidence type="ECO:0000256" key="4">
    <source>
        <dbReference type="ARBA" id="ARBA00022553"/>
    </source>
</evidence>
<feature type="region of interest" description="Disordered" evidence="8">
    <location>
        <begin position="760"/>
        <end position="786"/>
    </location>
</feature>
<feature type="compositionally biased region" description="Polar residues" evidence="8">
    <location>
        <begin position="1061"/>
        <end position="1081"/>
    </location>
</feature>
<dbReference type="PRINTS" id="PR00700">
    <property type="entry name" value="PRTYPHPHTASE"/>
</dbReference>
<dbReference type="FunFam" id="3.90.190.10:FF:000045">
    <property type="entry name" value="Tyrosine-protein phosphatase non-receptor type 12"/>
    <property type="match status" value="1"/>
</dbReference>
<evidence type="ECO:0000256" key="6">
    <source>
        <dbReference type="ARBA" id="ARBA00022912"/>
    </source>
</evidence>
<dbReference type="InterPro" id="IPR029021">
    <property type="entry name" value="Prot-tyrosine_phosphatase-like"/>
</dbReference>
<evidence type="ECO:0000259" key="9">
    <source>
        <dbReference type="PROSITE" id="PS50055"/>
    </source>
</evidence>
<keyword evidence="3" id="KW-0963">Cytoplasm</keyword>
<evidence type="ECO:0000313" key="11">
    <source>
        <dbReference type="EMBL" id="KAI9559726.1"/>
    </source>
</evidence>
<protein>
    <recommendedName>
        <fullName evidence="2">protein-tyrosine-phosphatase</fullName>
        <ecNumber evidence="2">3.1.3.48</ecNumber>
    </recommendedName>
</protein>
<comment type="similarity">
    <text evidence="7">Belongs to the protein-tyrosine phosphatase family. Non-receptor class 4 subfamily.</text>
</comment>
<dbReference type="SUPFAM" id="SSF52799">
    <property type="entry name" value="(Phosphotyrosine protein) phosphatases II"/>
    <property type="match status" value="1"/>
</dbReference>
<dbReference type="EMBL" id="WJBH02000004">
    <property type="protein sequence ID" value="KAI9559726.1"/>
    <property type="molecule type" value="Genomic_DNA"/>
</dbReference>
<dbReference type="GO" id="GO:0005634">
    <property type="term" value="C:nucleus"/>
    <property type="evidence" value="ECO:0007669"/>
    <property type="project" value="TreeGrafter"/>
</dbReference>
<evidence type="ECO:0000256" key="3">
    <source>
        <dbReference type="ARBA" id="ARBA00022490"/>
    </source>
</evidence>
<name>A0AAD5PTT3_9CRUS</name>
<dbReference type="SMART" id="SM00404">
    <property type="entry name" value="PTPc_motif"/>
    <property type="match status" value="1"/>
</dbReference>
<dbReference type="PROSITE" id="PS50055">
    <property type="entry name" value="TYR_PHOSPHATASE_PTP"/>
    <property type="match status" value="1"/>
</dbReference>
<feature type="region of interest" description="Disordered" evidence="8">
    <location>
        <begin position="1269"/>
        <end position="1321"/>
    </location>
</feature>
<comment type="caution">
    <text evidence="11">The sequence shown here is derived from an EMBL/GenBank/DDBJ whole genome shotgun (WGS) entry which is preliminary data.</text>
</comment>
<dbReference type="GO" id="GO:0005737">
    <property type="term" value="C:cytoplasm"/>
    <property type="evidence" value="ECO:0007669"/>
    <property type="project" value="UniProtKB-SubCell"/>
</dbReference>
<evidence type="ECO:0000256" key="5">
    <source>
        <dbReference type="ARBA" id="ARBA00022801"/>
    </source>
</evidence>
<reference evidence="11 12" key="1">
    <citation type="submission" date="2022-05" db="EMBL/GenBank/DDBJ databases">
        <title>A multi-omics perspective on studying reproductive biology in Daphnia sinensis.</title>
        <authorList>
            <person name="Jia J."/>
        </authorList>
    </citation>
    <scope>NUCLEOTIDE SEQUENCE [LARGE SCALE GENOMIC DNA]</scope>
    <source>
        <strain evidence="11 12">WSL</strain>
    </source>
</reference>
<dbReference type="EC" id="3.1.3.48" evidence="2"/>
<feature type="region of interest" description="Disordered" evidence="8">
    <location>
        <begin position="1049"/>
        <end position="1111"/>
    </location>
</feature>
<dbReference type="PROSITE" id="PS50056">
    <property type="entry name" value="TYR_PHOSPHATASE_2"/>
    <property type="match status" value="1"/>
</dbReference>
<dbReference type="InterPro" id="IPR000242">
    <property type="entry name" value="PTP_cat"/>
</dbReference>
<dbReference type="GO" id="GO:0048666">
    <property type="term" value="P:neuron development"/>
    <property type="evidence" value="ECO:0007669"/>
    <property type="project" value="UniProtKB-ARBA"/>
</dbReference>
<dbReference type="PANTHER" id="PTHR45983">
    <property type="entry name" value="TYROSINE PHOSPHATSE N18, PUTATIVE-RELATED"/>
    <property type="match status" value="1"/>
</dbReference>
<evidence type="ECO:0000256" key="8">
    <source>
        <dbReference type="SAM" id="MobiDB-lite"/>
    </source>
</evidence>
<dbReference type="PANTHER" id="PTHR45983:SF2">
    <property type="entry name" value="PROTEIN-TYROSINE-PHOSPHATASE"/>
    <property type="match status" value="1"/>
</dbReference>
<feature type="compositionally biased region" description="Basic and acidic residues" evidence="8">
    <location>
        <begin position="511"/>
        <end position="523"/>
    </location>
</feature>
<evidence type="ECO:0000313" key="12">
    <source>
        <dbReference type="Proteomes" id="UP000820818"/>
    </source>
</evidence>
<dbReference type="GO" id="GO:0004726">
    <property type="term" value="F:non-membrane spanning protein tyrosine phosphatase activity"/>
    <property type="evidence" value="ECO:0007669"/>
    <property type="project" value="InterPro"/>
</dbReference>
<feature type="compositionally biased region" description="Low complexity" evidence="8">
    <location>
        <begin position="981"/>
        <end position="1020"/>
    </location>
</feature>